<dbReference type="GO" id="GO:0005524">
    <property type="term" value="F:ATP binding"/>
    <property type="evidence" value="ECO:0007669"/>
    <property type="project" value="UniProtKB-KW"/>
</dbReference>
<evidence type="ECO:0000256" key="2">
    <source>
        <dbReference type="ARBA" id="ARBA00022448"/>
    </source>
</evidence>
<evidence type="ECO:0000259" key="6">
    <source>
        <dbReference type="PROSITE" id="PS50893"/>
    </source>
</evidence>
<accession>A0A382CT44</accession>
<dbReference type="Gene3D" id="3.40.50.300">
    <property type="entry name" value="P-loop containing nucleotide triphosphate hydrolases"/>
    <property type="match status" value="1"/>
</dbReference>
<dbReference type="GO" id="GO:0015807">
    <property type="term" value="P:L-amino acid transport"/>
    <property type="evidence" value="ECO:0007669"/>
    <property type="project" value="TreeGrafter"/>
</dbReference>
<evidence type="ECO:0000256" key="1">
    <source>
        <dbReference type="ARBA" id="ARBA00005417"/>
    </source>
</evidence>
<organism evidence="7">
    <name type="scientific">marine metagenome</name>
    <dbReference type="NCBI Taxonomy" id="408172"/>
    <lineage>
        <taxon>unclassified sequences</taxon>
        <taxon>metagenomes</taxon>
        <taxon>ecological metagenomes</taxon>
    </lineage>
</organism>
<feature type="domain" description="ABC transporter" evidence="6">
    <location>
        <begin position="8"/>
        <end position="239"/>
    </location>
</feature>
<dbReference type="InterPro" id="IPR017871">
    <property type="entry name" value="ABC_transporter-like_CS"/>
</dbReference>
<keyword evidence="3" id="KW-0547">Nucleotide-binding</keyword>
<sequence length="246" mass="26442">VTESSDLLRIENLDTGYAGVPVVRDLNLHVAKGEVVALLGPNGAGKSTTLLTISGLIPILGGSIFALGEEVDSRNPHLMARRGLAHVAEDRSLFFNLTVNENLKLGLRSDKTGMEVGLERALEMLPALRPLMNRRAGLLSGGEQQMLAMARALVSQPKLLLVDEMSLGLAPIIVEQLLPIVRDIADQTETGVLIVEQHVNLALNVADRGYVMNHGELVMEGSAEELLERQDLLEASYLGGELEGEG</sequence>
<evidence type="ECO:0000256" key="4">
    <source>
        <dbReference type="ARBA" id="ARBA00022840"/>
    </source>
</evidence>
<dbReference type="Pfam" id="PF00005">
    <property type="entry name" value="ABC_tran"/>
    <property type="match status" value="1"/>
</dbReference>
<dbReference type="AlphaFoldDB" id="A0A382CT44"/>
<dbReference type="GO" id="GO:0016887">
    <property type="term" value="F:ATP hydrolysis activity"/>
    <property type="evidence" value="ECO:0007669"/>
    <property type="project" value="InterPro"/>
</dbReference>
<gene>
    <name evidence="7" type="ORF">METZ01_LOCUS181291</name>
</gene>
<keyword evidence="2" id="KW-0813">Transport</keyword>
<dbReference type="PROSITE" id="PS00211">
    <property type="entry name" value="ABC_TRANSPORTER_1"/>
    <property type="match status" value="1"/>
</dbReference>
<dbReference type="PANTHER" id="PTHR43820:SF4">
    <property type="entry name" value="HIGH-AFFINITY BRANCHED-CHAIN AMINO ACID TRANSPORT ATP-BINDING PROTEIN LIVF"/>
    <property type="match status" value="1"/>
</dbReference>
<feature type="non-terminal residue" evidence="7">
    <location>
        <position position="1"/>
    </location>
</feature>
<name>A0A382CT44_9ZZZZ</name>
<dbReference type="InterPro" id="IPR003439">
    <property type="entry name" value="ABC_transporter-like_ATP-bd"/>
</dbReference>
<comment type="similarity">
    <text evidence="1">Belongs to the ABC transporter superfamily.</text>
</comment>
<dbReference type="PANTHER" id="PTHR43820">
    <property type="entry name" value="HIGH-AFFINITY BRANCHED-CHAIN AMINO ACID TRANSPORT ATP-BINDING PROTEIN LIVF"/>
    <property type="match status" value="1"/>
</dbReference>
<evidence type="ECO:0000313" key="7">
    <source>
        <dbReference type="EMBL" id="SVB28437.1"/>
    </source>
</evidence>
<dbReference type="InterPro" id="IPR027417">
    <property type="entry name" value="P-loop_NTPase"/>
</dbReference>
<proteinExistence type="inferred from homology"/>
<reference evidence="7" key="1">
    <citation type="submission" date="2018-05" db="EMBL/GenBank/DDBJ databases">
        <authorList>
            <person name="Lanie J.A."/>
            <person name="Ng W.-L."/>
            <person name="Kazmierczak K.M."/>
            <person name="Andrzejewski T.M."/>
            <person name="Davidsen T.M."/>
            <person name="Wayne K.J."/>
            <person name="Tettelin H."/>
            <person name="Glass J.I."/>
            <person name="Rusch D."/>
            <person name="Podicherti R."/>
            <person name="Tsui H.-C.T."/>
            <person name="Winkler M.E."/>
        </authorList>
    </citation>
    <scope>NUCLEOTIDE SEQUENCE</scope>
</reference>
<dbReference type="PROSITE" id="PS50893">
    <property type="entry name" value="ABC_TRANSPORTER_2"/>
    <property type="match status" value="1"/>
</dbReference>
<dbReference type="CDD" id="cd03224">
    <property type="entry name" value="ABC_TM1139_LivF_branched"/>
    <property type="match status" value="1"/>
</dbReference>
<evidence type="ECO:0000256" key="3">
    <source>
        <dbReference type="ARBA" id="ARBA00022741"/>
    </source>
</evidence>
<dbReference type="EMBL" id="UINC01035666">
    <property type="protein sequence ID" value="SVB28437.1"/>
    <property type="molecule type" value="Genomic_DNA"/>
</dbReference>
<evidence type="ECO:0000256" key="5">
    <source>
        <dbReference type="ARBA" id="ARBA00022970"/>
    </source>
</evidence>
<keyword evidence="5" id="KW-0029">Amino-acid transport</keyword>
<protein>
    <recommendedName>
        <fullName evidence="6">ABC transporter domain-containing protein</fullName>
    </recommendedName>
</protein>
<dbReference type="GO" id="GO:0015658">
    <property type="term" value="F:branched-chain amino acid transmembrane transporter activity"/>
    <property type="evidence" value="ECO:0007669"/>
    <property type="project" value="TreeGrafter"/>
</dbReference>
<dbReference type="InterPro" id="IPR003593">
    <property type="entry name" value="AAA+_ATPase"/>
</dbReference>
<keyword evidence="4" id="KW-0067">ATP-binding</keyword>
<dbReference type="SMART" id="SM00382">
    <property type="entry name" value="AAA"/>
    <property type="match status" value="1"/>
</dbReference>
<dbReference type="SUPFAM" id="SSF52540">
    <property type="entry name" value="P-loop containing nucleoside triphosphate hydrolases"/>
    <property type="match status" value="1"/>
</dbReference>
<dbReference type="InterPro" id="IPR052156">
    <property type="entry name" value="BCAA_Transport_ATP-bd_LivF"/>
</dbReference>